<accession>A0ABS5XAH9</accession>
<dbReference type="SUPFAM" id="SSF53756">
    <property type="entry name" value="UDP-Glycosyltransferase/glycogen phosphorylase"/>
    <property type="match status" value="1"/>
</dbReference>
<dbReference type="InterPro" id="IPR028098">
    <property type="entry name" value="Glyco_trans_4-like_N"/>
</dbReference>
<gene>
    <name evidence="2" type="ORF">J7302_00805</name>
</gene>
<organism evidence="2 3">
    <name type="scientific">Metapseudomonas boanensis</name>
    <dbReference type="NCBI Taxonomy" id="2822138"/>
    <lineage>
        <taxon>Bacteria</taxon>
        <taxon>Pseudomonadati</taxon>
        <taxon>Pseudomonadota</taxon>
        <taxon>Gammaproteobacteria</taxon>
        <taxon>Pseudomonadales</taxon>
        <taxon>Pseudomonadaceae</taxon>
        <taxon>Metapseudomonas</taxon>
    </lineage>
</organism>
<feature type="domain" description="Glycosyltransferase subfamily 4-like N-terminal" evidence="1">
    <location>
        <begin position="39"/>
        <end position="239"/>
    </location>
</feature>
<evidence type="ECO:0000313" key="3">
    <source>
        <dbReference type="Proteomes" id="UP001519667"/>
    </source>
</evidence>
<dbReference type="Proteomes" id="UP001519667">
    <property type="component" value="Unassembled WGS sequence"/>
</dbReference>
<evidence type="ECO:0000259" key="1">
    <source>
        <dbReference type="Pfam" id="PF13579"/>
    </source>
</evidence>
<proteinExistence type="predicted"/>
<keyword evidence="3" id="KW-1185">Reference proteome</keyword>
<reference evidence="2 3" key="1">
    <citation type="submission" date="2021-04" db="EMBL/GenBank/DDBJ databases">
        <title>Pseudomonas boanensis sp. nov., a bacterium isolated from river water used for household purposes in Boane District, Mozambique.</title>
        <authorList>
            <person name="Nicklasson M."/>
            <person name="Martin-Rodriguez A.J."/>
            <person name="Thorell K."/>
            <person name="Neves L."/>
            <person name="Mussagy A."/>
            <person name="Rydberg H.A."/>
            <person name="Hernroth B."/>
            <person name="Svensson-Stadler L."/>
            <person name="Sjoling A."/>
        </authorList>
    </citation>
    <scope>NUCLEOTIDE SEQUENCE [LARGE SCALE GENOMIC DNA]</scope>
    <source>
        <strain evidence="2 3">DB1</strain>
    </source>
</reference>
<comment type="caution">
    <text evidence="2">The sequence shown here is derived from an EMBL/GenBank/DDBJ whole genome shotgun (WGS) entry which is preliminary data.</text>
</comment>
<sequence length="449" mass="50089">MPSSRPLVDHRLQGRSRLMNILVISSYFGPETSVGVLRINAFVKYWSRLGHQVHVVTMPYAGELPTGLRDNPNVTVHQVAPFLIGGRQSGGVQGYSKGAKGKLRKLINFQYWIKRKFLSNYLDPRVLWWPRAANFVCKQLTPSIKFDFLISTVPSYTAHSAAAAVKFFNKDIRWVADYRDLWSGNPIFPGCGPVRVFERAHERLVLSQADLIVSINEPLISELTVLHGRNRRYLTVPNGFDDGEVDVFRAIEVQRQDDEVSIVYAGSILPGLQDPTPLLQAFKELAMEGKIKPGDLSLRFYGDYSALENFPLASDPVVQDYVKLCGKVPRQEILQVQRNADFLLFLGSKPVASNVGSTTGVVSGKIFEYLISGTEVMAVGVTDDMLVAEMLQKSASGAHYGFDVAKLKQRLLDSMASGGEKVEPNMSYLDQFRRSVQAESLINQVKNLM</sequence>
<evidence type="ECO:0000313" key="2">
    <source>
        <dbReference type="EMBL" id="MBT8764700.1"/>
    </source>
</evidence>
<protein>
    <recommendedName>
        <fullName evidence="1">Glycosyltransferase subfamily 4-like N-terminal domain-containing protein</fullName>
    </recommendedName>
</protein>
<dbReference type="Pfam" id="PF13579">
    <property type="entry name" value="Glyco_trans_4_4"/>
    <property type="match status" value="1"/>
</dbReference>
<dbReference type="EMBL" id="JAGTIS010000001">
    <property type="protein sequence ID" value="MBT8764700.1"/>
    <property type="molecule type" value="Genomic_DNA"/>
</dbReference>
<dbReference type="RefSeq" id="WP_215368867.1">
    <property type="nucleotide sequence ID" value="NZ_JAGTIS010000001.1"/>
</dbReference>
<dbReference type="Gene3D" id="3.40.50.2000">
    <property type="entry name" value="Glycogen Phosphorylase B"/>
    <property type="match status" value="2"/>
</dbReference>
<name>A0ABS5XAH9_9GAMM</name>